<evidence type="ECO:0000256" key="1">
    <source>
        <dbReference type="SAM" id="Coils"/>
    </source>
</evidence>
<reference evidence="2" key="1">
    <citation type="journal article" date="2020" name="Nature">
        <title>Giant virus diversity and host interactions through global metagenomics.</title>
        <authorList>
            <person name="Schulz F."/>
            <person name="Roux S."/>
            <person name="Paez-Espino D."/>
            <person name="Jungbluth S."/>
            <person name="Walsh D.A."/>
            <person name="Denef V.J."/>
            <person name="McMahon K.D."/>
            <person name="Konstantinidis K.T."/>
            <person name="Eloe-Fadrosh E.A."/>
            <person name="Kyrpides N.C."/>
            <person name="Woyke T."/>
        </authorList>
    </citation>
    <scope>NUCLEOTIDE SEQUENCE</scope>
    <source>
        <strain evidence="2">GVMAG-S-1017745-26</strain>
    </source>
</reference>
<dbReference type="AlphaFoldDB" id="A0A6C0LXN6"/>
<keyword evidence="1" id="KW-0175">Coiled coil</keyword>
<feature type="coiled-coil region" evidence="1">
    <location>
        <begin position="105"/>
        <end position="132"/>
    </location>
</feature>
<proteinExistence type="predicted"/>
<organism evidence="2">
    <name type="scientific">viral metagenome</name>
    <dbReference type="NCBI Taxonomy" id="1070528"/>
    <lineage>
        <taxon>unclassified sequences</taxon>
        <taxon>metagenomes</taxon>
        <taxon>organismal metagenomes</taxon>
    </lineage>
</organism>
<accession>A0A6C0LXN6</accession>
<protein>
    <submittedName>
        <fullName evidence="2">Uncharacterized protein</fullName>
    </submittedName>
</protein>
<sequence length="289" mass="35052">MPKYQCKRCGHICHQKGDIKKHFKRKKPCISKLKDIDFNQLYKKFNENSEDFLYIENNNKPSNISEGHINIPIENELSKTISYSIFKELQQDMENREAKFKEEIKIQYEEREQKWREERLELKKEIEKLMEKVGDTHNYHQTFNQNNFILNNYGEENTKYLSKEYMLNLIKMPYGSIPKLIKDIHFHPKHPENHNLKITNKKLPYVQLYKNSKWTIHDKKDVINNIIDDSFNLIDEHYNEANKEDFQKRKIINYKNFQNDMNNHDKTIKKKINKEVEILILNESKTKLN</sequence>
<name>A0A6C0LXN6_9ZZZZ</name>
<dbReference type="EMBL" id="MN740591">
    <property type="protein sequence ID" value="QHU35417.1"/>
    <property type="molecule type" value="Genomic_DNA"/>
</dbReference>
<evidence type="ECO:0000313" key="2">
    <source>
        <dbReference type="EMBL" id="QHU35417.1"/>
    </source>
</evidence>